<comment type="function">
    <text evidence="7">May play the central regulatory role in sporulation. It may be an element of the effector pathway responsible for the activation of sporulation genes in response to nutritional stress. Spo0A may act in concert with spo0H (a sigma factor) to control the expression of some genes that are critical to the sporulation process.</text>
</comment>
<keyword evidence="4" id="KW-0805">Transcription regulation</keyword>
<keyword evidence="2 8" id="KW-0597">Phosphoprotein</keyword>
<dbReference type="InterPro" id="IPR011006">
    <property type="entry name" value="CheY-like_superfamily"/>
</dbReference>
<dbReference type="GO" id="GO:0032993">
    <property type="term" value="C:protein-DNA complex"/>
    <property type="evidence" value="ECO:0007669"/>
    <property type="project" value="TreeGrafter"/>
</dbReference>
<dbReference type="Gene3D" id="1.10.10.10">
    <property type="entry name" value="Winged helix-like DNA-binding domain superfamily/Winged helix DNA-binding domain"/>
    <property type="match status" value="1"/>
</dbReference>
<feature type="domain" description="Response regulatory" evidence="10">
    <location>
        <begin position="4"/>
        <end position="117"/>
    </location>
</feature>
<dbReference type="GO" id="GO:0005829">
    <property type="term" value="C:cytosol"/>
    <property type="evidence" value="ECO:0007669"/>
    <property type="project" value="TreeGrafter"/>
</dbReference>
<evidence type="ECO:0000256" key="2">
    <source>
        <dbReference type="ARBA" id="ARBA00022553"/>
    </source>
</evidence>
<feature type="DNA-binding region" description="OmpR/PhoB-type" evidence="9">
    <location>
        <begin position="130"/>
        <end position="228"/>
    </location>
</feature>
<evidence type="ECO:0000256" key="3">
    <source>
        <dbReference type="ARBA" id="ARBA00023012"/>
    </source>
</evidence>
<dbReference type="InterPro" id="IPR016032">
    <property type="entry name" value="Sig_transdc_resp-reg_C-effctor"/>
</dbReference>
<dbReference type="EMBL" id="CP020953">
    <property type="protein sequence ID" value="AWI04294.1"/>
    <property type="molecule type" value="Genomic_DNA"/>
</dbReference>
<keyword evidence="5 9" id="KW-0238">DNA-binding</keyword>
<keyword evidence="3" id="KW-0902">Two-component regulatory system</keyword>
<dbReference type="InterPro" id="IPR036388">
    <property type="entry name" value="WH-like_DNA-bd_sf"/>
</dbReference>
<dbReference type="CDD" id="cd00383">
    <property type="entry name" value="trans_reg_C"/>
    <property type="match status" value="1"/>
</dbReference>
<dbReference type="PROSITE" id="PS51755">
    <property type="entry name" value="OMPR_PHOB"/>
    <property type="match status" value="1"/>
</dbReference>
<evidence type="ECO:0000256" key="5">
    <source>
        <dbReference type="ARBA" id="ARBA00023125"/>
    </source>
</evidence>
<name>A0A2U8DPY8_9CLOT</name>
<evidence type="ECO:0000259" key="11">
    <source>
        <dbReference type="PROSITE" id="PS51755"/>
    </source>
</evidence>
<evidence type="ECO:0000259" key="10">
    <source>
        <dbReference type="PROSITE" id="PS50110"/>
    </source>
</evidence>
<dbReference type="OrthoDB" id="9790442at2"/>
<dbReference type="KEGG" id="cdrk:B9W14_07215"/>
<dbReference type="PROSITE" id="PS50110">
    <property type="entry name" value="RESPONSE_REGULATORY"/>
    <property type="match status" value="1"/>
</dbReference>
<feature type="domain" description="OmpR/PhoB-type" evidence="11">
    <location>
        <begin position="130"/>
        <end position="228"/>
    </location>
</feature>
<reference evidence="13" key="1">
    <citation type="submission" date="2017-04" db="EMBL/GenBank/DDBJ databases">
        <authorList>
            <person name="Song Y."/>
            <person name="Cho B.-K."/>
        </authorList>
    </citation>
    <scope>NUCLEOTIDE SEQUENCE [LARGE SCALE GENOMIC DNA]</scope>
    <source>
        <strain evidence="13">SL1</strain>
    </source>
</reference>
<dbReference type="SMART" id="SM00862">
    <property type="entry name" value="Trans_reg_C"/>
    <property type="match status" value="1"/>
</dbReference>
<dbReference type="GO" id="GO:0000156">
    <property type="term" value="F:phosphorelay response regulator activity"/>
    <property type="evidence" value="ECO:0007669"/>
    <property type="project" value="TreeGrafter"/>
</dbReference>
<dbReference type="SUPFAM" id="SSF52172">
    <property type="entry name" value="CheY-like"/>
    <property type="match status" value="1"/>
</dbReference>
<dbReference type="Proteomes" id="UP000244910">
    <property type="component" value="Chromosome"/>
</dbReference>
<dbReference type="Gene3D" id="6.10.250.690">
    <property type="match status" value="1"/>
</dbReference>
<protein>
    <recommendedName>
        <fullName evidence="1">Stage 0 sporulation protein A homolog</fullName>
    </recommendedName>
</protein>
<sequence>MNFKIIVVEDEFSINDILTFALKEEGYKVKSAFSSKEARGFFQDFKPNLVLLDINLPDESGFELCKFINANYKIPIIMLTARNDITDKVLGLELGADDYITKPFNIKEVLVRVKIALRRVDKYRNLDNYNDFINLNDSIKIKLENRMVIKDGKEIKLKPKEYDLLVFFIKNRNRVFSREEILDKVWGIDYCGEIRTIDIHVRRLRAKLNLDSGRSFIETVFGVGYVMR</sequence>
<accession>A0A2U8DPY8</accession>
<evidence type="ECO:0000313" key="12">
    <source>
        <dbReference type="EMBL" id="AWI04294.1"/>
    </source>
</evidence>
<dbReference type="PANTHER" id="PTHR48111:SF40">
    <property type="entry name" value="PHOSPHATE REGULON TRANSCRIPTIONAL REGULATORY PROTEIN PHOB"/>
    <property type="match status" value="1"/>
</dbReference>
<dbReference type="InterPro" id="IPR001867">
    <property type="entry name" value="OmpR/PhoB-type_DNA-bd"/>
</dbReference>
<evidence type="ECO:0000256" key="1">
    <source>
        <dbReference type="ARBA" id="ARBA00018672"/>
    </source>
</evidence>
<keyword evidence="13" id="KW-1185">Reference proteome</keyword>
<evidence type="ECO:0000256" key="8">
    <source>
        <dbReference type="PROSITE-ProRule" id="PRU00169"/>
    </source>
</evidence>
<evidence type="ECO:0000256" key="9">
    <source>
        <dbReference type="PROSITE-ProRule" id="PRU01091"/>
    </source>
</evidence>
<dbReference type="CDD" id="cd17574">
    <property type="entry name" value="REC_OmpR"/>
    <property type="match status" value="1"/>
</dbReference>
<dbReference type="GO" id="GO:0000976">
    <property type="term" value="F:transcription cis-regulatory region binding"/>
    <property type="evidence" value="ECO:0007669"/>
    <property type="project" value="TreeGrafter"/>
</dbReference>
<dbReference type="FunFam" id="1.10.10.10:FF:000018">
    <property type="entry name" value="DNA-binding response regulator ResD"/>
    <property type="match status" value="1"/>
</dbReference>
<feature type="modified residue" description="4-aspartylphosphate" evidence="8">
    <location>
        <position position="53"/>
    </location>
</feature>
<dbReference type="AlphaFoldDB" id="A0A2U8DPY8"/>
<organism evidence="12 13">
    <name type="scientific">Clostridium drakei</name>
    <dbReference type="NCBI Taxonomy" id="332101"/>
    <lineage>
        <taxon>Bacteria</taxon>
        <taxon>Bacillati</taxon>
        <taxon>Bacillota</taxon>
        <taxon>Clostridia</taxon>
        <taxon>Eubacteriales</taxon>
        <taxon>Clostridiaceae</taxon>
        <taxon>Clostridium</taxon>
    </lineage>
</organism>
<dbReference type="PANTHER" id="PTHR48111">
    <property type="entry name" value="REGULATOR OF RPOS"/>
    <property type="match status" value="1"/>
</dbReference>
<dbReference type="SMART" id="SM00448">
    <property type="entry name" value="REC"/>
    <property type="match status" value="1"/>
</dbReference>
<dbReference type="InterPro" id="IPR039420">
    <property type="entry name" value="WalR-like"/>
</dbReference>
<dbReference type="Pfam" id="PF00486">
    <property type="entry name" value="Trans_reg_C"/>
    <property type="match status" value="1"/>
</dbReference>
<dbReference type="InterPro" id="IPR001789">
    <property type="entry name" value="Sig_transdc_resp-reg_receiver"/>
</dbReference>
<evidence type="ECO:0000256" key="6">
    <source>
        <dbReference type="ARBA" id="ARBA00023163"/>
    </source>
</evidence>
<evidence type="ECO:0000313" key="13">
    <source>
        <dbReference type="Proteomes" id="UP000244910"/>
    </source>
</evidence>
<gene>
    <name evidence="12" type="ORF">B9W14_07215</name>
</gene>
<dbReference type="Gene3D" id="3.40.50.2300">
    <property type="match status" value="1"/>
</dbReference>
<dbReference type="Pfam" id="PF00072">
    <property type="entry name" value="Response_reg"/>
    <property type="match status" value="1"/>
</dbReference>
<dbReference type="GO" id="GO:0006355">
    <property type="term" value="P:regulation of DNA-templated transcription"/>
    <property type="evidence" value="ECO:0007669"/>
    <property type="project" value="InterPro"/>
</dbReference>
<evidence type="ECO:0000256" key="4">
    <source>
        <dbReference type="ARBA" id="ARBA00023015"/>
    </source>
</evidence>
<proteinExistence type="predicted"/>
<evidence type="ECO:0000256" key="7">
    <source>
        <dbReference type="ARBA" id="ARBA00024867"/>
    </source>
</evidence>
<dbReference type="SUPFAM" id="SSF46894">
    <property type="entry name" value="C-terminal effector domain of the bipartite response regulators"/>
    <property type="match status" value="1"/>
</dbReference>
<dbReference type="RefSeq" id="WP_032079571.1">
    <property type="nucleotide sequence ID" value="NZ_CP020953.1"/>
</dbReference>
<keyword evidence="6" id="KW-0804">Transcription</keyword>